<dbReference type="InterPro" id="IPR001584">
    <property type="entry name" value="Integrase_cat-core"/>
</dbReference>
<evidence type="ECO:0000313" key="3">
    <source>
        <dbReference type="Proteomes" id="UP000281553"/>
    </source>
</evidence>
<proteinExistence type="predicted"/>
<dbReference type="SUPFAM" id="SSF53098">
    <property type="entry name" value="Ribonuclease H-like"/>
    <property type="match status" value="1"/>
</dbReference>
<keyword evidence="3" id="KW-1185">Reference proteome</keyword>
<gene>
    <name evidence="2" type="ORF">DILT_LOCUS15839</name>
</gene>
<dbReference type="EMBL" id="UYRU01081372">
    <property type="protein sequence ID" value="VDN31824.1"/>
    <property type="molecule type" value="Genomic_DNA"/>
</dbReference>
<evidence type="ECO:0000259" key="1">
    <source>
        <dbReference type="PROSITE" id="PS50994"/>
    </source>
</evidence>
<name>A0A3P7MQ97_DIBLA</name>
<dbReference type="Pfam" id="PF00665">
    <property type="entry name" value="rve"/>
    <property type="match status" value="1"/>
</dbReference>
<dbReference type="InterPro" id="IPR036397">
    <property type="entry name" value="RNaseH_sf"/>
</dbReference>
<reference evidence="2 3" key="1">
    <citation type="submission" date="2018-11" db="EMBL/GenBank/DDBJ databases">
        <authorList>
            <consortium name="Pathogen Informatics"/>
        </authorList>
    </citation>
    <scope>NUCLEOTIDE SEQUENCE [LARGE SCALE GENOMIC DNA]</scope>
</reference>
<dbReference type="Proteomes" id="UP000281553">
    <property type="component" value="Unassembled WGS sequence"/>
</dbReference>
<feature type="domain" description="Integrase catalytic" evidence="1">
    <location>
        <begin position="1"/>
        <end position="88"/>
    </location>
</feature>
<organism evidence="2 3">
    <name type="scientific">Dibothriocephalus latus</name>
    <name type="common">Fish tapeworm</name>
    <name type="synonym">Diphyllobothrium latum</name>
    <dbReference type="NCBI Taxonomy" id="60516"/>
    <lineage>
        <taxon>Eukaryota</taxon>
        <taxon>Metazoa</taxon>
        <taxon>Spiralia</taxon>
        <taxon>Lophotrochozoa</taxon>
        <taxon>Platyhelminthes</taxon>
        <taxon>Cestoda</taxon>
        <taxon>Eucestoda</taxon>
        <taxon>Diphyllobothriidea</taxon>
        <taxon>Diphyllobothriidae</taxon>
        <taxon>Dibothriocephalus</taxon>
    </lineage>
</organism>
<dbReference type="InterPro" id="IPR052160">
    <property type="entry name" value="Gypsy_RT_Integrase-like"/>
</dbReference>
<dbReference type="PROSITE" id="PS50994">
    <property type="entry name" value="INTEGRASE"/>
    <property type="match status" value="1"/>
</dbReference>
<dbReference type="GO" id="GO:0003676">
    <property type="term" value="F:nucleic acid binding"/>
    <property type="evidence" value="ECO:0007669"/>
    <property type="project" value="InterPro"/>
</dbReference>
<dbReference type="InterPro" id="IPR012337">
    <property type="entry name" value="RNaseH-like_sf"/>
</dbReference>
<evidence type="ECO:0000313" key="2">
    <source>
        <dbReference type="EMBL" id="VDN31824.1"/>
    </source>
</evidence>
<dbReference type="OrthoDB" id="10047254at2759"/>
<protein>
    <recommendedName>
        <fullName evidence="1">Integrase catalytic domain-containing protein</fullName>
    </recommendedName>
</protein>
<dbReference type="GO" id="GO:0015074">
    <property type="term" value="P:DNA integration"/>
    <property type="evidence" value="ECO:0007669"/>
    <property type="project" value="InterPro"/>
</dbReference>
<dbReference type="Gene3D" id="3.30.420.10">
    <property type="entry name" value="Ribonuclease H-like superfamily/Ribonuclease H"/>
    <property type="match status" value="1"/>
</dbReference>
<accession>A0A3P7MQ97</accession>
<dbReference type="AlphaFoldDB" id="A0A3P7MQ97"/>
<sequence length="144" mass="16329">MQPMTAGYPGERVGLDIVRPLLISFRGYACILVMADYFTKWVEAVLLNNQKTASVANAVTRAWISRWGFPTVFHSDCGGNFDSQIFSDPHYTKYHPESNGLLERTNRTLHNLHLAFSYGNHPREWDVQLPLCLPAYRGSTHSSI</sequence>
<dbReference type="PANTHER" id="PTHR47266">
    <property type="entry name" value="ENDONUCLEASE-RELATED"/>
    <property type="match status" value="1"/>
</dbReference>